<keyword evidence="2" id="KW-1185">Reference proteome</keyword>
<feature type="non-terminal residue" evidence="1">
    <location>
        <position position="1"/>
    </location>
</feature>
<sequence length="373" mass="42291">RAASAPTAGTTTRNADDDNNDDSGSDIGEFTVGQQWIWNNSSGKASSQTVRRIVVSGAVSQSFTLLNGLATINGRIGRFLCDAKAARYDHQELGSLNRPFPAVDFFETTNSGHLVYSVHRRAKVISEYPDFALYAAELKKWLDSLHPSEKFRDDSLKADDVQFFGNANHRTFVLRVRYFCLRCYAYSSMIILHSSNRRSFFAEFDEPLEVCQEAIEAGESEMDPKELMLRQIMSSAFGKVWSQGLLAYDIEPESWKICVECAHELSGHLRRNSDMPFTRFDLILPFAVFTLTTVLLRQIRLCKAAIEARDESQMSVREWQKELDKSTEDVKHQWEIMQGLGTVWNVEGMSTLLRFMDVDEVTKAAEQLSSMSL</sequence>
<evidence type="ECO:0000313" key="1">
    <source>
        <dbReference type="EMBL" id="KAJ1942519.1"/>
    </source>
</evidence>
<dbReference type="EMBL" id="JANBPW010001944">
    <property type="protein sequence ID" value="KAJ1942519.1"/>
    <property type="molecule type" value="Genomic_DNA"/>
</dbReference>
<name>A0ACC1J970_9FUNG</name>
<dbReference type="Proteomes" id="UP001150603">
    <property type="component" value="Unassembled WGS sequence"/>
</dbReference>
<accession>A0ACC1J970</accession>
<gene>
    <name evidence="1" type="ORF">FBU59_003173</name>
</gene>
<reference evidence="1" key="1">
    <citation type="submission" date="2022-07" db="EMBL/GenBank/DDBJ databases">
        <title>Phylogenomic reconstructions and comparative analyses of Kickxellomycotina fungi.</title>
        <authorList>
            <person name="Reynolds N.K."/>
            <person name="Stajich J.E."/>
            <person name="Barry K."/>
            <person name="Grigoriev I.V."/>
            <person name="Crous P."/>
            <person name="Smith M.E."/>
        </authorList>
    </citation>
    <scope>NUCLEOTIDE SEQUENCE</scope>
    <source>
        <strain evidence="1">NRRL 5244</strain>
    </source>
</reference>
<organism evidence="1 2">
    <name type="scientific">Linderina macrospora</name>
    <dbReference type="NCBI Taxonomy" id="4868"/>
    <lineage>
        <taxon>Eukaryota</taxon>
        <taxon>Fungi</taxon>
        <taxon>Fungi incertae sedis</taxon>
        <taxon>Zoopagomycota</taxon>
        <taxon>Kickxellomycotina</taxon>
        <taxon>Kickxellomycetes</taxon>
        <taxon>Kickxellales</taxon>
        <taxon>Kickxellaceae</taxon>
        <taxon>Linderina</taxon>
    </lineage>
</organism>
<protein>
    <submittedName>
        <fullName evidence="1">Uncharacterized protein</fullName>
    </submittedName>
</protein>
<comment type="caution">
    <text evidence="1">The sequence shown here is derived from an EMBL/GenBank/DDBJ whole genome shotgun (WGS) entry which is preliminary data.</text>
</comment>
<evidence type="ECO:0000313" key="2">
    <source>
        <dbReference type="Proteomes" id="UP001150603"/>
    </source>
</evidence>
<proteinExistence type="predicted"/>